<dbReference type="Proteomes" id="UP001152798">
    <property type="component" value="Chromosome 5"/>
</dbReference>
<dbReference type="FunFam" id="3.40.50.2000:FF:000050">
    <property type="entry name" value="UDP-glucuronosyltransferase"/>
    <property type="match status" value="1"/>
</dbReference>
<comment type="similarity">
    <text evidence="2 11">Belongs to the UDP-glycosyltransferase family.</text>
</comment>
<evidence type="ECO:0000256" key="9">
    <source>
        <dbReference type="ARBA" id="ARBA00023180"/>
    </source>
</evidence>
<accession>A0A9P0HJ83</accession>
<sequence>MKSVMIALLCTIAAAYGSNILAVMPFPTFSHLNAFLPIMKELANRGHNVTMVSPYPQKKPIPNFRDIVMTDTKDKIMHPPGNGGTDLRALTGFLKMFTGFWSLCPGFLDAIFELPEFREFLNDRDSKFDLVIVEPFFCQLPFLAFGHKYGAPIVSLVSTSMSPRLSAAAGNSHPFSYIPNLKLKFTDHMTFWERFQNTVVGTVELIVDYYYSSKMEKYARELSKHPGFENLPSLSKMQNNISLFLIDNDFSFNHPRPYLPNMIEFGGLSVKSGGQLPVDLQKFMNESKEGVIFFTWGSHYNMTNMPPKLLSSFMSVFGKLKQKVLMKWETDTLPGKPDNVKIDKWFPQASLLSHPNMRLFITHGGIHGLTEAIFNAVPILGTAIFGDQHFNLKIAEQSGFAISIDIDTVTEEQLDTAINKLLHDPKYKENAQKKSKIFKDKPMSQLDKAVYWVEYVLRHNGAYHLRPGSLDLAWYQNCLLDVIALLIAIIIGFVAFFIYSLKLICKLFKKGKKSNEKRDKKNKKD</sequence>
<feature type="transmembrane region" description="Helical" evidence="12">
    <location>
        <begin position="482"/>
        <end position="504"/>
    </location>
</feature>
<dbReference type="SUPFAM" id="SSF53756">
    <property type="entry name" value="UDP-Glycosyltransferase/glycogen phosphorylase"/>
    <property type="match status" value="1"/>
</dbReference>
<dbReference type="InterPro" id="IPR050271">
    <property type="entry name" value="UDP-glycosyltransferase"/>
</dbReference>
<evidence type="ECO:0000256" key="2">
    <source>
        <dbReference type="ARBA" id="ARBA00009995"/>
    </source>
</evidence>
<dbReference type="GO" id="GO:0015020">
    <property type="term" value="F:glucuronosyltransferase activity"/>
    <property type="evidence" value="ECO:0007669"/>
    <property type="project" value="UniProtKB-EC"/>
</dbReference>
<evidence type="ECO:0000256" key="12">
    <source>
        <dbReference type="RuleBase" id="RU362059"/>
    </source>
</evidence>
<name>A0A9P0HJ83_NEZVI</name>
<comment type="catalytic activity">
    <reaction evidence="12">
        <text>glucuronate acceptor + UDP-alpha-D-glucuronate = acceptor beta-D-glucuronoside + UDP + H(+)</text>
        <dbReference type="Rhea" id="RHEA:21032"/>
        <dbReference type="ChEBI" id="CHEBI:15378"/>
        <dbReference type="ChEBI" id="CHEBI:58052"/>
        <dbReference type="ChEBI" id="CHEBI:58223"/>
        <dbReference type="ChEBI" id="CHEBI:132367"/>
        <dbReference type="ChEBI" id="CHEBI:132368"/>
        <dbReference type="EC" id="2.4.1.17"/>
    </reaction>
</comment>
<dbReference type="Gene3D" id="3.40.50.2000">
    <property type="entry name" value="Glycogen Phosphorylase B"/>
    <property type="match status" value="2"/>
</dbReference>
<dbReference type="InterPro" id="IPR002213">
    <property type="entry name" value="UDP_glucos_trans"/>
</dbReference>
<dbReference type="InterPro" id="IPR035595">
    <property type="entry name" value="UDP_glycos_trans_CS"/>
</dbReference>
<keyword evidence="8 12" id="KW-0472">Membrane</keyword>
<evidence type="ECO:0000256" key="6">
    <source>
        <dbReference type="ARBA" id="ARBA00022824"/>
    </source>
</evidence>
<keyword evidence="4 11" id="KW-0808">Transferase</keyword>
<keyword evidence="6" id="KW-0256">Endoplasmic reticulum</keyword>
<evidence type="ECO:0000256" key="1">
    <source>
        <dbReference type="ARBA" id="ARBA00004240"/>
    </source>
</evidence>
<evidence type="ECO:0000256" key="5">
    <source>
        <dbReference type="ARBA" id="ARBA00022692"/>
    </source>
</evidence>
<organism evidence="13 14">
    <name type="scientific">Nezara viridula</name>
    <name type="common">Southern green stink bug</name>
    <name type="synonym">Cimex viridulus</name>
    <dbReference type="NCBI Taxonomy" id="85310"/>
    <lineage>
        <taxon>Eukaryota</taxon>
        <taxon>Metazoa</taxon>
        <taxon>Ecdysozoa</taxon>
        <taxon>Arthropoda</taxon>
        <taxon>Hexapoda</taxon>
        <taxon>Insecta</taxon>
        <taxon>Pterygota</taxon>
        <taxon>Neoptera</taxon>
        <taxon>Paraneoptera</taxon>
        <taxon>Hemiptera</taxon>
        <taxon>Heteroptera</taxon>
        <taxon>Panheteroptera</taxon>
        <taxon>Pentatomomorpha</taxon>
        <taxon>Pentatomoidea</taxon>
        <taxon>Pentatomidae</taxon>
        <taxon>Pentatominae</taxon>
        <taxon>Nezara</taxon>
    </lineage>
</organism>
<evidence type="ECO:0000256" key="8">
    <source>
        <dbReference type="ARBA" id="ARBA00023136"/>
    </source>
</evidence>
<dbReference type="GO" id="GO:0005783">
    <property type="term" value="C:endoplasmic reticulum"/>
    <property type="evidence" value="ECO:0007669"/>
    <property type="project" value="UniProtKB-SubCell"/>
</dbReference>
<protein>
    <recommendedName>
        <fullName evidence="12">UDP-glucuronosyltransferase</fullName>
        <ecNumber evidence="12">2.4.1.17</ecNumber>
    </recommendedName>
</protein>
<dbReference type="OrthoDB" id="5835829at2759"/>
<keyword evidence="9" id="KW-0325">Glycoprotein</keyword>
<dbReference type="PANTHER" id="PTHR48043:SF159">
    <property type="entry name" value="EG:EG0003.4 PROTEIN-RELATED"/>
    <property type="match status" value="1"/>
</dbReference>
<feature type="chain" id="PRO_5040533507" description="UDP-glucuronosyltransferase" evidence="12">
    <location>
        <begin position="18"/>
        <end position="525"/>
    </location>
</feature>
<reference evidence="13" key="1">
    <citation type="submission" date="2022-01" db="EMBL/GenBank/DDBJ databases">
        <authorList>
            <person name="King R."/>
        </authorList>
    </citation>
    <scope>NUCLEOTIDE SEQUENCE</scope>
</reference>
<keyword evidence="7 12" id="KW-1133">Transmembrane helix</keyword>
<gene>
    <name evidence="13" type="ORF">NEZAVI_LOCUS11697</name>
</gene>
<evidence type="ECO:0000256" key="11">
    <source>
        <dbReference type="RuleBase" id="RU003718"/>
    </source>
</evidence>
<evidence type="ECO:0000256" key="10">
    <source>
        <dbReference type="ARBA" id="ARBA00046288"/>
    </source>
</evidence>
<evidence type="ECO:0000256" key="4">
    <source>
        <dbReference type="ARBA" id="ARBA00022679"/>
    </source>
</evidence>
<dbReference type="PANTHER" id="PTHR48043">
    <property type="entry name" value="EG:EG0003.4 PROTEIN-RELATED"/>
    <property type="match status" value="1"/>
</dbReference>
<feature type="signal peptide" evidence="12">
    <location>
        <begin position="1"/>
        <end position="17"/>
    </location>
</feature>
<proteinExistence type="inferred from homology"/>
<keyword evidence="12" id="KW-0732">Signal</keyword>
<dbReference type="EMBL" id="OV725081">
    <property type="protein sequence ID" value="CAH1403021.1"/>
    <property type="molecule type" value="Genomic_DNA"/>
</dbReference>
<evidence type="ECO:0000313" key="14">
    <source>
        <dbReference type="Proteomes" id="UP001152798"/>
    </source>
</evidence>
<dbReference type="PROSITE" id="PS00375">
    <property type="entry name" value="UDPGT"/>
    <property type="match status" value="1"/>
</dbReference>
<keyword evidence="5 12" id="KW-0812">Transmembrane</keyword>
<evidence type="ECO:0000256" key="7">
    <source>
        <dbReference type="ARBA" id="ARBA00022989"/>
    </source>
</evidence>
<dbReference type="CDD" id="cd03784">
    <property type="entry name" value="GT1_Gtf-like"/>
    <property type="match status" value="1"/>
</dbReference>
<dbReference type="EC" id="2.4.1.17" evidence="12"/>
<evidence type="ECO:0000313" key="13">
    <source>
        <dbReference type="EMBL" id="CAH1403021.1"/>
    </source>
</evidence>
<dbReference type="Pfam" id="PF00201">
    <property type="entry name" value="UDPGT"/>
    <property type="match status" value="1"/>
</dbReference>
<dbReference type="GO" id="GO:0016020">
    <property type="term" value="C:membrane"/>
    <property type="evidence" value="ECO:0007669"/>
    <property type="project" value="UniProtKB-SubCell"/>
</dbReference>
<evidence type="ECO:0000256" key="3">
    <source>
        <dbReference type="ARBA" id="ARBA00022676"/>
    </source>
</evidence>
<keyword evidence="14" id="KW-1185">Reference proteome</keyword>
<dbReference type="AlphaFoldDB" id="A0A9P0HJ83"/>
<keyword evidence="3 11" id="KW-0328">Glycosyltransferase</keyword>
<comment type="subcellular location">
    <subcellularLocation>
        <location evidence="10">Endomembrane system</location>
        <topology evidence="10">Single-pass type I membrane protein</topology>
    </subcellularLocation>
    <subcellularLocation>
        <location evidence="1">Endoplasmic reticulum</location>
    </subcellularLocation>
    <subcellularLocation>
        <location evidence="12">Membrane</location>
        <topology evidence="12">Single-pass membrane protein</topology>
    </subcellularLocation>
</comment>